<accession>A0A0Q9Y6S8</accession>
<name>A0A0Q9Y6S8_9BACI</name>
<proteinExistence type="predicted"/>
<comment type="caution">
    <text evidence="1">The sequence shown here is derived from an EMBL/GenBank/DDBJ whole genome shotgun (WGS) entry which is preliminary data.</text>
</comment>
<gene>
    <name evidence="1" type="ORF">ACA29_19225</name>
</gene>
<dbReference type="PATRIC" id="fig|217031.4.peg.6503"/>
<protein>
    <submittedName>
        <fullName evidence="1">Uncharacterized protein</fullName>
    </submittedName>
</protein>
<reference evidence="1 2" key="1">
    <citation type="submission" date="2015-06" db="EMBL/GenBank/DDBJ databases">
        <title>Genome sequencing project of Bacillus galactosidilyticus PL133.</title>
        <authorList>
            <person name="Gaiero J."/>
            <person name="Nicol R."/>
            <person name="Habash M."/>
        </authorList>
    </citation>
    <scope>NUCLEOTIDE SEQUENCE [LARGE SCALE GENOMIC DNA]</scope>
    <source>
        <strain evidence="1 2">PL133</strain>
    </source>
</reference>
<dbReference type="Proteomes" id="UP000053881">
    <property type="component" value="Unassembled WGS sequence"/>
</dbReference>
<sequence>MEGDQLEFDISINTFGKITGDNYEEIKQRFDLNQIYHNSELFHDLQQFGFHELSFGKEADDPQFYIALPKNRNMADQETLQMLFEAIPLFEKLQAEVSKKGYELEEISVQGADLVIDAHYQSPQDLGNQLAARNISKFVYQFIEDDQGQVQKILPQLQSYGFNNDNNQNQSLQCDEIVEYEQCYAYGLNLYPNKNLNDNHDFFRYDDENDREPL</sequence>
<organism evidence="1 2">
    <name type="scientific">Lederbergia galactosidilytica</name>
    <dbReference type="NCBI Taxonomy" id="217031"/>
    <lineage>
        <taxon>Bacteria</taxon>
        <taxon>Bacillati</taxon>
        <taxon>Bacillota</taxon>
        <taxon>Bacilli</taxon>
        <taxon>Bacillales</taxon>
        <taxon>Bacillaceae</taxon>
        <taxon>Lederbergia</taxon>
    </lineage>
</organism>
<evidence type="ECO:0000313" key="2">
    <source>
        <dbReference type="Proteomes" id="UP000053881"/>
    </source>
</evidence>
<evidence type="ECO:0000313" key="1">
    <source>
        <dbReference type="EMBL" id="KRG11123.1"/>
    </source>
</evidence>
<dbReference type="AlphaFoldDB" id="A0A0Q9Y6S8"/>
<dbReference type="EMBL" id="LGPB01000131">
    <property type="protein sequence ID" value="KRG11123.1"/>
    <property type="molecule type" value="Genomic_DNA"/>
</dbReference>